<dbReference type="GO" id="GO:0001682">
    <property type="term" value="P:tRNA 5'-leader removal"/>
    <property type="evidence" value="ECO:0007669"/>
    <property type="project" value="InterPro"/>
</dbReference>
<proteinExistence type="predicted"/>
<dbReference type="PANTHER" id="PTHR15396">
    <property type="entry name" value="RIBONUCLEASE P PROTEIN SUBUNIT P40"/>
    <property type="match status" value="1"/>
</dbReference>
<dbReference type="EMBL" id="CAWUFR010000762">
    <property type="protein sequence ID" value="CAK6981020.1"/>
    <property type="molecule type" value="Genomic_DNA"/>
</dbReference>
<reference evidence="1 2" key="1">
    <citation type="submission" date="2024-01" db="EMBL/GenBank/DDBJ databases">
        <authorList>
            <person name="Alioto T."/>
            <person name="Alioto T."/>
            <person name="Gomez Garrido J."/>
        </authorList>
    </citation>
    <scope>NUCLEOTIDE SEQUENCE [LARGE SCALE GENOMIC DNA]</scope>
</reference>
<name>A0AAV1QCX9_SCOSC</name>
<dbReference type="GO" id="GO:0000171">
    <property type="term" value="F:ribonuclease MRP activity"/>
    <property type="evidence" value="ECO:0007669"/>
    <property type="project" value="TreeGrafter"/>
</dbReference>
<evidence type="ECO:0000313" key="2">
    <source>
        <dbReference type="Proteomes" id="UP001314229"/>
    </source>
</evidence>
<protein>
    <submittedName>
        <fullName evidence="1">Ribonuclease P protein subunit p40</fullName>
    </submittedName>
</protein>
<accession>A0AAV1QCX9</accession>
<comment type="caution">
    <text evidence="1">The sequence shown here is derived from an EMBL/GenBank/DDBJ whole genome shotgun (WGS) entry which is preliminary data.</text>
</comment>
<dbReference type="GO" id="GO:0030681">
    <property type="term" value="C:multimeric ribonuclease P complex"/>
    <property type="evidence" value="ECO:0007669"/>
    <property type="project" value="TreeGrafter"/>
</dbReference>
<dbReference type="GO" id="GO:0000172">
    <property type="term" value="C:ribonuclease MRP complex"/>
    <property type="evidence" value="ECO:0007669"/>
    <property type="project" value="TreeGrafter"/>
</dbReference>
<dbReference type="AlphaFoldDB" id="A0AAV1QCX9"/>
<dbReference type="PANTHER" id="PTHR15396:SF1">
    <property type="entry name" value="RIBONUCLEASE P PROTEIN SUBUNIT P40"/>
    <property type="match status" value="1"/>
</dbReference>
<keyword evidence="2" id="KW-1185">Reference proteome</keyword>
<sequence length="376" mass="41769">MSAEPQRTLRSLLVSERSSFLDDKNRLSAQVQQHHLNYKVSVLLPECSSAPSHLEAALNSFSTFYLIRKLPLYELLDKHFLETAVYQGSVYGLSYRSRIDQENCVCLTPNGRLSLSLDKDSYELLGFEGKPSCLTVYVSVSLLVSVDLTDSCMAPGGRGYQRLLKGLTSRLRLQVDFLLSHPGGGALQSLLSRYDWSEHSPEVSVRSLSHLSCPALLTSDLQSCDPHSLLEWLGAVDADVSCENSSSSFLSTLVCPEPSRTASQSLSVTVCGLLLPKDVLRLVQELRCYLEQSLQVSWVALTVHGFTDSPVSWGDSEHGVVTGGENFYTLLLFQDQTYQLHLRNSQRPCGGLDPRVETVTSLMSFLMLRFKRLFSS</sequence>
<dbReference type="GO" id="GO:0004526">
    <property type="term" value="F:ribonuclease P activity"/>
    <property type="evidence" value="ECO:0007669"/>
    <property type="project" value="TreeGrafter"/>
</dbReference>
<evidence type="ECO:0000313" key="1">
    <source>
        <dbReference type="EMBL" id="CAK6981020.1"/>
    </source>
</evidence>
<gene>
    <name evidence="1" type="ORF">FSCOSCO3_A022162</name>
</gene>
<dbReference type="Pfam" id="PF08584">
    <property type="entry name" value="Ribonuc_P_40"/>
    <property type="match status" value="1"/>
</dbReference>
<dbReference type="GO" id="GO:0000447">
    <property type="term" value="P:endonucleolytic cleavage in ITS1 to separate SSU-rRNA from 5.8S rRNA and LSU-rRNA from tricistronic rRNA transcript (SSU-rRNA, 5.8S rRNA, LSU-rRNA)"/>
    <property type="evidence" value="ECO:0007669"/>
    <property type="project" value="TreeGrafter"/>
</dbReference>
<organism evidence="1 2">
    <name type="scientific">Scomber scombrus</name>
    <name type="common">Atlantic mackerel</name>
    <name type="synonym">Scomber vernalis</name>
    <dbReference type="NCBI Taxonomy" id="13677"/>
    <lineage>
        <taxon>Eukaryota</taxon>
        <taxon>Metazoa</taxon>
        <taxon>Chordata</taxon>
        <taxon>Craniata</taxon>
        <taxon>Vertebrata</taxon>
        <taxon>Euteleostomi</taxon>
        <taxon>Actinopterygii</taxon>
        <taxon>Neopterygii</taxon>
        <taxon>Teleostei</taxon>
        <taxon>Neoteleostei</taxon>
        <taxon>Acanthomorphata</taxon>
        <taxon>Pelagiaria</taxon>
        <taxon>Scombriformes</taxon>
        <taxon>Scombridae</taxon>
        <taxon>Scomber</taxon>
    </lineage>
</organism>
<dbReference type="Proteomes" id="UP001314229">
    <property type="component" value="Unassembled WGS sequence"/>
</dbReference>
<dbReference type="InterPro" id="IPR013893">
    <property type="entry name" value="RNase_P_Rpp40"/>
</dbReference>